<evidence type="ECO:0000256" key="1">
    <source>
        <dbReference type="ARBA" id="ARBA00006373"/>
    </source>
</evidence>
<comment type="caution">
    <text evidence="2">Lacks conserved residue(s) required for the propagation of feature annotation.</text>
</comment>
<accession>A0A913XMI0</accession>
<dbReference type="SUPFAM" id="SSF57414">
    <property type="entry name" value="Hairpin loop containing domain-like"/>
    <property type="match status" value="1"/>
</dbReference>
<dbReference type="InterPro" id="IPR000742">
    <property type="entry name" value="EGF"/>
</dbReference>
<dbReference type="GeneID" id="110244801"/>
<feature type="disulfide bond" evidence="2">
    <location>
        <begin position="107"/>
        <end position="124"/>
    </location>
</feature>
<evidence type="ECO:0008006" key="7">
    <source>
        <dbReference type="Google" id="ProtNLM"/>
    </source>
</evidence>
<feature type="domain" description="Apple" evidence="4">
    <location>
        <begin position="17"/>
        <end position="102"/>
    </location>
</feature>
<dbReference type="PROSITE" id="PS00022">
    <property type="entry name" value="EGF_1"/>
    <property type="match status" value="1"/>
</dbReference>
<sequence length="381" mass="41018">MEKEKCSLQQSEVPSQCIPGTLFKVHYSELIGNHTIIGPVLKTLNARDHNECKDACFMNVPDECYMFNYYSQDKKCQLLYKDRLLDYKVVKRSGSAFKTRKCKKNTCKNGGLCYSLGDVSHVACICKSGFSGNSCETSTTGAATTAATETTAAVETTKAATTATGAATSASGTTGAEITTAPATAATTGAPTTGAPTVLTRTVPATAPVVTVAGTPAPTKAGDVYVKVSTSKVCYGTKDDSYGRFTVTKNGRIRTFKLVYVSGTGLKNELLSFPGKWGTGFGPVLWITRIETHITDASDKRITPPVGYTLDDYFGRMGYDVPGYNYNTDTLVFPFISPTMNVKVGDKFRIWYGADLKNAWEDDNSGETCADVYALYSEISI</sequence>
<evidence type="ECO:0000259" key="4">
    <source>
        <dbReference type="PROSITE" id="PS50948"/>
    </source>
</evidence>
<protein>
    <recommendedName>
        <fullName evidence="7">EGF-like domain-containing protein</fullName>
    </recommendedName>
</protein>
<feature type="domain" description="EGF-like" evidence="3">
    <location>
        <begin position="98"/>
        <end position="136"/>
    </location>
</feature>
<dbReference type="PROSITE" id="PS50948">
    <property type="entry name" value="PAN"/>
    <property type="match status" value="1"/>
</dbReference>
<dbReference type="EnsemblMetazoa" id="XM_021051027.2">
    <property type="protein sequence ID" value="XP_020906686.2"/>
    <property type="gene ID" value="LOC110244801"/>
</dbReference>
<evidence type="ECO:0000259" key="3">
    <source>
        <dbReference type="PROSITE" id="PS50026"/>
    </source>
</evidence>
<keyword evidence="6" id="KW-1185">Reference proteome</keyword>
<dbReference type="Gene3D" id="3.50.4.10">
    <property type="entry name" value="Hepatocyte Growth Factor"/>
    <property type="match status" value="1"/>
</dbReference>
<name>A0A913XMI0_EXADI</name>
<dbReference type="KEGG" id="epa:110244801"/>
<dbReference type="Gene3D" id="2.10.25.10">
    <property type="entry name" value="Laminin"/>
    <property type="match status" value="1"/>
</dbReference>
<dbReference type="SUPFAM" id="SSF57196">
    <property type="entry name" value="EGF/Laminin"/>
    <property type="match status" value="1"/>
</dbReference>
<dbReference type="RefSeq" id="XP_020906686.2">
    <property type="nucleotide sequence ID" value="XM_021051027.2"/>
</dbReference>
<dbReference type="PROSITE" id="PS01186">
    <property type="entry name" value="EGF_2"/>
    <property type="match status" value="1"/>
</dbReference>
<evidence type="ECO:0000256" key="2">
    <source>
        <dbReference type="PROSITE-ProRule" id="PRU00076"/>
    </source>
</evidence>
<comment type="similarity">
    <text evidence="1">Belongs to the EGF domain peptide family.</text>
</comment>
<reference evidence="5" key="1">
    <citation type="submission" date="2022-11" db="UniProtKB">
        <authorList>
            <consortium name="EnsemblMetazoa"/>
        </authorList>
    </citation>
    <scope>IDENTIFICATION</scope>
</reference>
<dbReference type="Proteomes" id="UP000887567">
    <property type="component" value="Unplaced"/>
</dbReference>
<keyword evidence="2" id="KW-0245">EGF-like domain</keyword>
<dbReference type="PROSITE" id="PS50026">
    <property type="entry name" value="EGF_3"/>
    <property type="match status" value="1"/>
</dbReference>
<evidence type="ECO:0000313" key="6">
    <source>
        <dbReference type="Proteomes" id="UP000887567"/>
    </source>
</evidence>
<keyword evidence="2" id="KW-1015">Disulfide bond</keyword>
<dbReference type="AlphaFoldDB" id="A0A913XMI0"/>
<dbReference type="SMART" id="SM00181">
    <property type="entry name" value="EGF"/>
    <property type="match status" value="1"/>
</dbReference>
<dbReference type="InterPro" id="IPR003609">
    <property type="entry name" value="Pan_app"/>
</dbReference>
<evidence type="ECO:0000313" key="5">
    <source>
        <dbReference type="EnsemblMetazoa" id="XP_020906686.2"/>
    </source>
</evidence>
<organism evidence="5 6">
    <name type="scientific">Exaiptasia diaphana</name>
    <name type="common">Tropical sea anemone</name>
    <name type="synonym">Aiptasia pulchella</name>
    <dbReference type="NCBI Taxonomy" id="2652724"/>
    <lineage>
        <taxon>Eukaryota</taxon>
        <taxon>Metazoa</taxon>
        <taxon>Cnidaria</taxon>
        <taxon>Anthozoa</taxon>
        <taxon>Hexacorallia</taxon>
        <taxon>Actiniaria</taxon>
        <taxon>Aiptasiidae</taxon>
        <taxon>Exaiptasia</taxon>
    </lineage>
</organism>
<proteinExistence type="inferred from homology"/>
<dbReference type="Pfam" id="PF00024">
    <property type="entry name" value="PAN_1"/>
    <property type="match status" value="1"/>
</dbReference>
<feature type="disulfide bond" evidence="2">
    <location>
        <begin position="126"/>
        <end position="135"/>
    </location>
</feature>